<evidence type="ECO:0000256" key="1">
    <source>
        <dbReference type="SAM" id="MobiDB-lite"/>
    </source>
</evidence>
<dbReference type="Proteomes" id="UP001597024">
    <property type="component" value="Unassembled WGS sequence"/>
</dbReference>
<feature type="region of interest" description="Disordered" evidence="1">
    <location>
        <begin position="112"/>
        <end position="131"/>
    </location>
</feature>
<dbReference type="CDD" id="cd16387">
    <property type="entry name" value="ParB_N_Srx"/>
    <property type="match status" value="1"/>
</dbReference>
<accession>A0ABW3DM67</accession>
<feature type="region of interest" description="Disordered" evidence="1">
    <location>
        <begin position="167"/>
        <end position="239"/>
    </location>
</feature>
<dbReference type="InterPro" id="IPR036086">
    <property type="entry name" value="ParB/Sulfiredoxin_sf"/>
</dbReference>
<reference evidence="3" key="1">
    <citation type="journal article" date="2019" name="Int. J. Syst. Evol. Microbiol.">
        <title>The Global Catalogue of Microorganisms (GCM) 10K type strain sequencing project: providing services to taxonomists for standard genome sequencing and annotation.</title>
        <authorList>
            <consortium name="The Broad Institute Genomics Platform"/>
            <consortium name="The Broad Institute Genome Sequencing Center for Infectious Disease"/>
            <person name="Wu L."/>
            <person name="Ma J."/>
        </authorList>
    </citation>
    <scope>NUCLEOTIDE SEQUENCE [LARGE SCALE GENOMIC DNA]</scope>
    <source>
        <strain evidence="3">CCUG 62974</strain>
    </source>
</reference>
<feature type="compositionally biased region" description="Basic and acidic residues" evidence="1">
    <location>
        <begin position="167"/>
        <end position="177"/>
    </location>
</feature>
<protein>
    <submittedName>
        <fullName evidence="2">ParB N-terminal domain-containing protein</fullName>
    </submittedName>
</protein>
<dbReference type="SUPFAM" id="SSF110849">
    <property type="entry name" value="ParB/Sulfiredoxin"/>
    <property type="match status" value="1"/>
</dbReference>
<feature type="compositionally biased region" description="Pro residues" evidence="1">
    <location>
        <begin position="202"/>
        <end position="214"/>
    </location>
</feature>
<organism evidence="2 3">
    <name type="scientific">Streptosporangium algeriense</name>
    <dbReference type="NCBI Taxonomy" id="1682748"/>
    <lineage>
        <taxon>Bacteria</taxon>
        <taxon>Bacillati</taxon>
        <taxon>Actinomycetota</taxon>
        <taxon>Actinomycetes</taxon>
        <taxon>Streptosporangiales</taxon>
        <taxon>Streptosporangiaceae</taxon>
        <taxon>Streptosporangium</taxon>
    </lineage>
</organism>
<keyword evidence="3" id="KW-1185">Reference proteome</keyword>
<dbReference type="EMBL" id="JBHTHX010000260">
    <property type="protein sequence ID" value="MFD0884958.1"/>
    <property type="molecule type" value="Genomic_DNA"/>
</dbReference>
<name>A0ABW3DM67_9ACTN</name>
<proteinExistence type="predicted"/>
<feature type="compositionally biased region" description="Basic and acidic residues" evidence="1">
    <location>
        <begin position="113"/>
        <end position="127"/>
    </location>
</feature>
<comment type="caution">
    <text evidence="2">The sequence shown here is derived from an EMBL/GenBank/DDBJ whole genome shotgun (WGS) entry which is preliminary data.</text>
</comment>
<sequence length="308" mass="33999">MLSGTEDTLPPVIVHRATMRVVDGMHRLQAAVIRGEETIRVRFFDGDEHDAFVVAVKENTVHGLPLSTGDRVAAAARILRSHPHWSDRAIARISGLSARKVADIRRAVLPQDEQPKARLGRDGRTRPLDGSAGRIRAAELIVKEPQASLRRIAQLVGISPGTVRDVRDRLRRGEDPLPRALRSQKSEEMRPVAAPSRSGPPRNGPPRSGPPRSRPPSASEPERAQYRRSPLNILMKDPSLRSAERGRHLLRLLSVSAALTQSSEWLVGVVPEHCVGLVCQVAMENAAVWGKFAEDLQRRTVRSGTREE</sequence>
<evidence type="ECO:0000313" key="3">
    <source>
        <dbReference type="Proteomes" id="UP001597024"/>
    </source>
</evidence>
<evidence type="ECO:0000313" key="2">
    <source>
        <dbReference type="EMBL" id="MFD0884958.1"/>
    </source>
</evidence>
<gene>
    <name evidence="2" type="ORF">ACFQ08_10410</name>
</gene>